<reference evidence="6 8" key="2">
    <citation type="submission" date="2023-11" db="EMBL/GenBank/DDBJ databases">
        <title>MicrobeMod: A computational toolkit for identifying prokaryotic methylation and restriction-modification with nanopore sequencing.</title>
        <authorList>
            <person name="Crits-Christoph A."/>
            <person name="Kang S.C."/>
            <person name="Lee H."/>
            <person name="Ostrov N."/>
        </authorList>
    </citation>
    <scope>NUCLEOTIDE SEQUENCE [LARGE SCALE GENOMIC DNA]</scope>
    <source>
        <strain evidence="6 8">ATCC 23090</strain>
    </source>
</reference>
<keyword evidence="3" id="KW-1133">Transmembrane helix</keyword>
<reference evidence="5 7" key="1">
    <citation type="submission" date="2016-11" db="EMBL/GenBank/DDBJ databases">
        <authorList>
            <person name="Jaros S."/>
            <person name="Januszkiewicz K."/>
            <person name="Wedrychowicz H."/>
        </authorList>
    </citation>
    <scope>NUCLEOTIDE SEQUENCE [LARGE SCALE GENOMIC DNA]</scope>
    <source>
        <strain evidence="5 7">DSM 784</strain>
    </source>
</reference>
<dbReference type="Proteomes" id="UP001326715">
    <property type="component" value="Chromosome"/>
</dbReference>
<proteinExistence type="predicted"/>
<keyword evidence="8" id="KW-1185">Reference proteome</keyword>
<evidence type="ECO:0000256" key="2">
    <source>
        <dbReference type="ARBA" id="ARBA00022692"/>
    </source>
</evidence>
<dbReference type="InterPro" id="IPR011101">
    <property type="entry name" value="DUF5131"/>
</dbReference>
<organism evidence="5 7">
    <name type="scientific">Chitinophaga sancti</name>
    <dbReference type="NCBI Taxonomy" id="1004"/>
    <lineage>
        <taxon>Bacteria</taxon>
        <taxon>Pseudomonadati</taxon>
        <taxon>Bacteroidota</taxon>
        <taxon>Chitinophagia</taxon>
        <taxon>Chitinophagales</taxon>
        <taxon>Chitinophagaceae</taxon>
        <taxon>Chitinophaga</taxon>
    </lineage>
</organism>
<evidence type="ECO:0000256" key="3">
    <source>
        <dbReference type="ARBA" id="ARBA00022989"/>
    </source>
</evidence>
<gene>
    <name evidence="5" type="ORF">SAMN05661012_03412</name>
    <name evidence="6" type="ORF">SR876_01435</name>
</gene>
<evidence type="ECO:0000313" key="6">
    <source>
        <dbReference type="EMBL" id="WQG90142.1"/>
    </source>
</evidence>
<keyword evidence="2" id="KW-0812">Transmembrane</keyword>
<keyword evidence="4" id="KW-0472">Membrane</keyword>
<evidence type="ECO:0000313" key="7">
    <source>
        <dbReference type="Proteomes" id="UP000183788"/>
    </source>
</evidence>
<sequence length="261" mass="30270">MSVIWNLWHGCIKISEGCKNCYVFRRDALYGIDSRNVYKTKSYDLPIKKKRNGSFKVPSGEHLWTCFSSDFFIENADQWRAEAWAMMRIRKDLSFSIATKRVDRIEKCLPEDWGFGYENVSLLCSVENQKQADLRLPLFRNVPIKNKSIICEPLLGPIDLTAYLDGVWIDQVIVGGESGDKARSCNFEWVEGIRQDCIKNNVAFIFKQTGAHFVKNGKSYNIARKLQSEYNTPPKTDSKFKWKNILNLQYEQGKKKVQRSL</sequence>
<name>A0A1K1R554_9BACT</name>
<comment type="subcellular location">
    <subcellularLocation>
        <location evidence="1">Membrane</location>
        <topology evidence="1">Multi-pass membrane protein</topology>
    </subcellularLocation>
</comment>
<dbReference type="RefSeq" id="WP_072362431.1">
    <property type="nucleotide sequence ID" value="NZ_CP139972.1"/>
</dbReference>
<dbReference type="GO" id="GO:0016020">
    <property type="term" value="C:membrane"/>
    <property type="evidence" value="ECO:0007669"/>
    <property type="project" value="UniProtKB-SubCell"/>
</dbReference>
<evidence type="ECO:0000313" key="5">
    <source>
        <dbReference type="EMBL" id="SFW67240.1"/>
    </source>
</evidence>
<evidence type="ECO:0000313" key="8">
    <source>
        <dbReference type="Proteomes" id="UP001326715"/>
    </source>
</evidence>
<dbReference type="OrthoDB" id="9787478at2"/>
<evidence type="ECO:0000256" key="1">
    <source>
        <dbReference type="ARBA" id="ARBA00004141"/>
    </source>
</evidence>
<accession>A0A1K1R554</accession>
<dbReference type="EMBL" id="FPIZ01000010">
    <property type="protein sequence ID" value="SFW67240.1"/>
    <property type="molecule type" value="Genomic_DNA"/>
</dbReference>
<dbReference type="Proteomes" id="UP000183788">
    <property type="component" value="Unassembled WGS sequence"/>
</dbReference>
<dbReference type="Pfam" id="PF07505">
    <property type="entry name" value="DUF5131"/>
    <property type="match status" value="1"/>
</dbReference>
<dbReference type="InterPro" id="IPR017974">
    <property type="entry name" value="Claudin_CS"/>
</dbReference>
<protein>
    <submittedName>
        <fullName evidence="6">DUF5131 family protein</fullName>
    </submittedName>
    <submittedName>
        <fullName evidence="5">Protein gp37</fullName>
    </submittedName>
</protein>
<dbReference type="AlphaFoldDB" id="A0A1K1R554"/>
<dbReference type="EMBL" id="CP140154">
    <property type="protein sequence ID" value="WQG90142.1"/>
    <property type="molecule type" value="Genomic_DNA"/>
</dbReference>
<evidence type="ECO:0000256" key="4">
    <source>
        <dbReference type="ARBA" id="ARBA00023136"/>
    </source>
</evidence>
<dbReference type="PROSITE" id="PS01346">
    <property type="entry name" value="CLAUDIN"/>
    <property type="match status" value="1"/>
</dbReference>
<dbReference type="STRING" id="1004.SAMN05661012_03412"/>